<dbReference type="GO" id="GO:0043190">
    <property type="term" value="C:ATP-binding cassette (ABC) transporter complex"/>
    <property type="evidence" value="ECO:0007669"/>
    <property type="project" value="InterPro"/>
</dbReference>
<name>A0A2T0UT44_9ACTN</name>
<feature type="domain" description="Solute-binding protein family 5" evidence="6">
    <location>
        <begin position="109"/>
        <end position="498"/>
    </location>
</feature>
<evidence type="ECO:0000256" key="1">
    <source>
        <dbReference type="ARBA" id="ARBA00005695"/>
    </source>
</evidence>
<dbReference type="Gene3D" id="3.40.190.10">
    <property type="entry name" value="Periplasmic binding protein-like II"/>
    <property type="match status" value="1"/>
</dbReference>
<keyword evidence="8" id="KW-1185">Reference proteome</keyword>
<dbReference type="InterPro" id="IPR000914">
    <property type="entry name" value="SBP_5_dom"/>
</dbReference>
<dbReference type="PANTHER" id="PTHR30290:SF9">
    <property type="entry name" value="OLIGOPEPTIDE-BINDING PROTEIN APPA"/>
    <property type="match status" value="1"/>
</dbReference>
<dbReference type="Pfam" id="PF00496">
    <property type="entry name" value="SBP_bac_5"/>
    <property type="match status" value="1"/>
</dbReference>
<gene>
    <name evidence="7" type="ORF">B0I28_102647</name>
</gene>
<dbReference type="InterPro" id="IPR039424">
    <property type="entry name" value="SBP_5"/>
</dbReference>
<dbReference type="PIRSF" id="PIRSF002741">
    <property type="entry name" value="MppA"/>
    <property type="match status" value="1"/>
</dbReference>
<feature type="chain" id="PRO_5015537212" evidence="5">
    <location>
        <begin position="27"/>
        <end position="580"/>
    </location>
</feature>
<evidence type="ECO:0000256" key="3">
    <source>
        <dbReference type="ARBA" id="ARBA00022729"/>
    </source>
</evidence>
<comment type="similarity">
    <text evidence="1">Belongs to the bacterial solute-binding protein 5 family.</text>
</comment>
<dbReference type="CDD" id="cd08493">
    <property type="entry name" value="PBP2_DppA_like"/>
    <property type="match status" value="1"/>
</dbReference>
<dbReference type="GO" id="GO:0042597">
    <property type="term" value="C:periplasmic space"/>
    <property type="evidence" value="ECO:0007669"/>
    <property type="project" value="UniProtKB-ARBA"/>
</dbReference>
<dbReference type="RefSeq" id="WP_219926615.1">
    <property type="nucleotide sequence ID" value="NZ_PVTJ01000002.1"/>
</dbReference>
<dbReference type="Gene3D" id="3.90.76.10">
    <property type="entry name" value="Dipeptide-binding Protein, Domain 1"/>
    <property type="match status" value="1"/>
</dbReference>
<comment type="caution">
    <text evidence="7">The sequence shown here is derived from an EMBL/GenBank/DDBJ whole genome shotgun (WGS) entry which is preliminary data.</text>
</comment>
<keyword evidence="3 5" id="KW-0732">Signal</keyword>
<dbReference type="PANTHER" id="PTHR30290">
    <property type="entry name" value="PERIPLASMIC BINDING COMPONENT OF ABC TRANSPORTER"/>
    <property type="match status" value="1"/>
</dbReference>
<dbReference type="PROSITE" id="PS51257">
    <property type="entry name" value="PROKAR_LIPOPROTEIN"/>
    <property type="match status" value="1"/>
</dbReference>
<dbReference type="SUPFAM" id="SSF53850">
    <property type="entry name" value="Periplasmic binding protein-like II"/>
    <property type="match status" value="1"/>
</dbReference>
<feature type="region of interest" description="Disordered" evidence="4">
    <location>
        <begin position="32"/>
        <end position="75"/>
    </location>
</feature>
<keyword evidence="2" id="KW-0813">Transport</keyword>
<dbReference type="GO" id="GO:1904680">
    <property type="term" value="F:peptide transmembrane transporter activity"/>
    <property type="evidence" value="ECO:0007669"/>
    <property type="project" value="TreeGrafter"/>
</dbReference>
<dbReference type="AlphaFoldDB" id="A0A2T0UT44"/>
<evidence type="ECO:0000256" key="5">
    <source>
        <dbReference type="SAM" id="SignalP"/>
    </source>
</evidence>
<proteinExistence type="inferred from homology"/>
<dbReference type="Proteomes" id="UP000238176">
    <property type="component" value="Unassembled WGS sequence"/>
</dbReference>
<reference evidence="7 8" key="1">
    <citation type="submission" date="2018-03" db="EMBL/GenBank/DDBJ databases">
        <title>Genomic Encyclopedia of Type Strains, Phase III (KMG-III): the genomes of soil and plant-associated and newly described type strains.</title>
        <authorList>
            <person name="Whitman W."/>
        </authorList>
    </citation>
    <scope>NUCLEOTIDE SEQUENCE [LARGE SCALE GENOMIC DNA]</scope>
    <source>
        <strain evidence="7 8">CGMCC 4.7067</strain>
    </source>
</reference>
<feature type="compositionally biased region" description="Acidic residues" evidence="4">
    <location>
        <begin position="34"/>
        <end position="45"/>
    </location>
</feature>
<evidence type="ECO:0000313" key="8">
    <source>
        <dbReference type="Proteomes" id="UP000238176"/>
    </source>
</evidence>
<accession>A0A2T0UT44</accession>
<sequence>MRTSPTPVRRVLAAAASAAMAVGILAACGSDGDTGGDADSAEDFDFSCPERTDGTPEADTAANESQPFVFGSPGDPTSMDPVLASDGETFRVTRQIYETLVDTDCTDNVPGLAESWDQNPEGTEWTFHLREGVTFSDGTALDGAAVCTNFERWANFKGGFQSPNFTYYYSAIFGGFTENDPAMGIEAESIYQGCEADGLDATISLSKYTSSFPGAFSLSSFSIISPASLEAIADVELPAADSPLPEYSQTAGTLAGTGPYVLTEWDHGEQQVTLTRNENYWGDAAKVKTLIFRTISDETARRQALEAGDIQGYDLAAPADVQPLIDAGFQVPVRGVFNLLYLAYTQGQAPLEDHAVREALSYAVDRERIVNNVLPPGGLVATQFIPPSLEGYSEDVKTYDYDVDKAKDLLAEAGQEDLTLTFCYPTDVSRPYMPAPKDIFDMIASDLEAAGVTVEARPITWVEYIPTTRSGECPLYLLGWTGDFSDPYNFLGTWFAAESTEWGFDNQEVFDSIAAANTEPDEATRVDLWKAANEAVMEELPGLPLSSSPPSIAFAANVYPPDVSPLTQENFAQVYFTTGS</sequence>
<dbReference type="EMBL" id="PVTJ01000002">
    <property type="protein sequence ID" value="PRY61028.1"/>
    <property type="molecule type" value="Genomic_DNA"/>
</dbReference>
<organism evidence="7 8">
    <name type="scientific">Glycomyces artemisiae</name>
    <dbReference type="NCBI Taxonomy" id="1076443"/>
    <lineage>
        <taxon>Bacteria</taxon>
        <taxon>Bacillati</taxon>
        <taxon>Actinomycetota</taxon>
        <taxon>Actinomycetes</taxon>
        <taxon>Glycomycetales</taxon>
        <taxon>Glycomycetaceae</taxon>
        <taxon>Glycomyces</taxon>
    </lineage>
</organism>
<dbReference type="InterPro" id="IPR030678">
    <property type="entry name" value="Peptide/Ni-bd"/>
</dbReference>
<evidence type="ECO:0000313" key="7">
    <source>
        <dbReference type="EMBL" id="PRY61028.1"/>
    </source>
</evidence>
<dbReference type="GO" id="GO:0015833">
    <property type="term" value="P:peptide transport"/>
    <property type="evidence" value="ECO:0007669"/>
    <property type="project" value="TreeGrafter"/>
</dbReference>
<evidence type="ECO:0000256" key="4">
    <source>
        <dbReference type="SAM" id="MobiDB-lite"/>
    </source>
</evidence>
<evidence type="ECO:0000256" key="2">
    <source>
        <dbReference type="ARBA" id="ARBA00022448"/>
    </source>
</evidence>
<evidence type="ECO:0000259" key="6">
    <source>
        <dbReference type="Pfam" id="PF00496"/>
    </source>
</evidence>
<protein>
    <submittedName>
        <fullName evidence="7">Peptide/nickel transport system substrate-binding protein</fullName>
    </submittedName>
</protein>
<feature type="signal peptide" evidence="5">
    <location>
        <begin position="1"/>
        <end position="26"/>
    </location>
</feature>
<dbReference type="Gene3D" id="3.10.105.10">
    <property type="entry name" value="Dipeptide-binding Protein, Domain 3"/>
    <property type="match status" value="1"/>
</dbReference>